<evidence type="ECO:0000313" key="2">
    <source>
        <dbReference type="Proteomes" id="UP000248349"/>
    </source>
</evidence>
<proteinExistence type="predicted"/>
<accession>A0A318ZHJ3</accession>
<dbReference type="RefSeq" id="XP_025429142.1">
    <property type="nucleotide sequence ID" value="XM_025570307.1"/>
</dbReference>
<sequence length="111" mass="13075">MYTRKTFILAVTVILYNSEYILSSMAIAQDSYRHKGEKIVGRSIGDMMLYMNQKPCCTRNTNPPFFSAMQKWKNNKDVKNIKVKKRYVSMAQVQCKIAETKYKYRRTVNVE</sequence>
<dbReference type="AlphaFoldDB" id="A0A318ZHJ3"/>
<dbReference type="Proteomes" id="UP000248349">
    <property type="component" value="Unassembled WGS sequence"/>
</dbReference>
<gene>
    <name evidence="1" type="ORF">BP01DRAFT_109444</name>
</gene>
<evidence type="ECO:0000313" key="1">
    <source>
        <dbReference type="EMBL" id="PYH43160.1"/>
    </source>
</evidence>
<keyword evidence="2" id="KW-1185">Reference proteome</keyword>
<protein>
    <submittedName>
        <fullName evidence="1">Uncharacterized protein</fullName>
    </submittedName>
</protein>
<dbReference type="GeneID" id="37071535"/>
<name>A0A318ZHJ3_9EURO</name>
<reference evidence="1 2" key="1">
    <citation type="submission" date="2016-12" db="EMBL/GenBank/DDBJ databases">
        <title>The genomes of Aspergillus section Nigri reveals drivers in fungal speciation.</title>
        <authorList>
            <consortium name="DOE Joint Genome Institute"/>
            <person name="Vesth T.C."/>
            <person name="Nybo J."/>
            <person name="Theobald S."/>
            <person name="Brandl J."/>
            <person name="Frisvad J.C."/>
            <person name="Nielsen K.F."/>
            <person name="Lyhne E.K."/>
            <person name="Kogle M.E."/>
            <person name="Kuo A."/>
            <person name="Riley R."/>
            <person name="Clum A."/>
            <person name="Nolan M."/>
            <person name="Lipzen A."/>
            <person name="Salamov A."/>
            <person name="Henrissat B."/>
            <person name="Wiebenga A."/>
            <person name="De Vries R.P."/>
            <person name="Grigoriev I.V."/>
            <person name="Mortensen U.H."/>
            <person name="Andersen M.R."/>
            <person name="Baker S.E."/>
        </authorList>
    </citation>
    <scope>NUCLEOTIDE SEQUENCE [LARGE SCALE GENOMIC DNA]</scope>
    <source>
        <strain evidence="1 2">JOP 1030-1</strain>
    </source>
</reference>
<dbReference type="EMBL" id="KZ821246">
    <property type="protein sequence ID" value="PYH43160.1"/>
    <property type="molecule type" value="Genomic_DNA"/>
</dbReference>
<organism evidence="1 2">
    <name type="scientific">Aspergillus saccharolyticus JOP 1030-1</name>
    <dbReference type="NCBI Taxonomy" id="1450539"/>
    <lineage>
        <taxon>Eukaryota</taxon>
        <taxon>Fungi</taxon>
        <taxon>Dikarya</taxon>
        <taxon>Ascomycota</taxon>
        <taxon>Pezizomycotina</taxon>
        <taxon>Eurotiomycetes</taxon>
        <taxon>Eurotiomycetidae</taxon>
        <taxon>Eurotiales</taxon>
        <taxon>Aspergillaceae</taxon>
        <taxon>Aspergillus</taxon>
        <taxon>Aspergillus subgen. Circumdati</taxon>
    </lineage>
</organism>